<comment type="caution">
    <text evidence="1">The sequence shown here is derived from an EMBL/GenBank/DDBJ whole genome shotgun (WGS) entry which is preliminary data.</text>
</comment>
<keyword evidence="2" id="KW-1185">Reference proteome</keyword>
<evidence type="ECO:0000313" key="2">
    <source>
        <dbReference type="Proteomes" id="UP000772434"/>
    </source>
</evidence>
<evidence type="ECO:0000313" key="1">
    <source>
        <dbReference type="EMBL" id="KAF9066235.1"/>
    </source>
</evidence>
<organism evidence="1 2">
    <name type="scientific">Rhodocollybia butyracea</name>
    <dbReference type="NCBI Taxonomy" id="206335"/>
    <lineage>
        <taxon>Eukaryota</taxon>
        <taxon>Fungi</taxon>
        <taxon>Dikarya</taxon>
        <taxon>Basidiomycota</taxon>
        <taxon>Agaricomycotina</taxon>
        <taxon>Agaricomycetes</taxon>
        <taxon>Agaricomycetidae</taxon>
        <taxon>Agaricales</taxon>
        <taxon>Marasmiineae</taxon>
        <taxon>Omphalotaceae</taxon>
        <taxon>Rhodocollybia</taxon>
    </lineage>
</organism>
<reference evidence="1" key="1">
    <citation type="submission" date="2020-11" db="EMBL/GenBank/DDBJ databases">
        <authorList>
            <consortium name="DOE Joint Genome Institute"/>
            <person name="Ahrendt S."/>
            <person name="Riley R."/>
            <person name="Andreopoulos W."/>
            <person name="Labutti K."/>
            <person name="Pangilinan J."/>
            <person name="Ruiz-Duenas F.J."/>
            <person name="Barrasa J.M."/>
            <person name="Sanchez-Garcia M."/>
            <person name="Camarero S."/>
            <person name="Miyauchi S."/>
            <person name="Serrano A."/>
            <person name="Linde D."/>
            <person name="Babiker R."/>
            <person name="Drula E."/>
            <person name="Ayuso-Fernandez I."/>
            <person name="Pacheco R."/>
            <person name="Padilla G."/>
            <person name="Ferreira P."/>
            <person name="Barriuso J."/>
            <person name="Kellner H."/>
            <person name="Castanera R."/>
            <person name="Alfaro M."/>
            <person name="Ramirez L."/>
            <person name="Pisabarro A.G."/>
            <person name="Kuo A."/>
            <person name="Tritt A."/>
            <person name="Lipzen A."/>
            <person name="He G."/>
            <person name="Yan M."/>
            <person name="Ng V."/>
            <person name="Cullen D."/>
            <person name="Martin F."/>
            <person name="Rosso M.-N."/>
            <person name="Henrissat B."/>
            <person name="Hibbett D."/>
            <person name="Martinez A.T."/>
            <person name="Grigoriev I.V."/>
        </authorList>
    </citation>
    <scope>NUCLEOTIDE SEQUENCE</scope>
    <source>
        <strain evidence="1">AH 40177</strain>
    </source>
</reference>
<dbReference type="EMBL" id="JADNRY010000090">
    <property type="protein sequence ID" value="KAF9066235.1"/>
    <property type="molecule type" value="Genomic_DNA"/>
</dbReference>
<proteinExistence type="predicted"/>
<evidence type="ECO:0008006" key="3">
    <source>
        <dbReference type="Google" id="ProtNLM"/>
    </source>
</evidence>
<dbReference type="InterPro" id="IPR036047">
    <property type="entry name" value="F-box-like_dom_sf"/>
</dbReference>
<dbReference type="SUPFAM" id="SSF81383">
    <property type="entry name" value="F-box domain"/>
    <property type="match status" value="1"/>
</dbReference>
<sequence>MHLLQLPNELLVIILDLLRDDKQSLAALACLSKRIKHLAYLSLYQTMTASGLSTLSMDTTVYNELHPAVYVHNLEVNNFDFPQIFRDSYIIKHLHAAVQNLGRKRSLVIETSFSVIYPSTLLRPGSPRISSTS</sequence>
<dbReference type="AlphaFoldDB" id="A0A9P5PQF2"/>
<protein>
    <recommendedName>
        <fullName evidence="3">F-box domain-containing protein</fullName>
    </recommendedName>
</protein>
<accession>A0A9P5PQF2</accession>
<dbReference type="Proteomes" id="UP000772434">
    <property type="component" value="Unassembled WGS sequence"/>
</dbReference>
<gene>
    <name evidence="1" type="ORF">BDP27DRAFT_1424016</name>
</gene>
<name>A0A9P5PQF2_9AGAR</name>